<dbReference type="EMBL" id="JBJHQH010000014">
    <property type="protein sequence ID" value="MFK9093378.1"/>
    <property type="molecule type" value="Genomic_DNA"/>
</dbReference>
<evidence type="ECO:0000313" key="2">
    <source>
        <dbReference type="Proteomes" id="UP001623041"/>
    </source>
</evidence>
<keyword evidence="2" id="KW-1185">Reference proteome</keyword>
<name>A0ABW8RIN0_9BACI</name>
<sequence length="70" mass="7761">METIAGVHRNHFGEIISFVTSGGRVISYRKALMEAENGLIQGVQTTQDTDGTLSLMPEPDQSFDQYPNLF</sequence>
<proteinExistence type="predicted"/>
<accession>A0ABW8RIN0</accession>
<organism evidence="1 2">
    <name type="scientific">Bacillus salipaludis</name>
    <dbReference type="NCBI Taxonomy" id="2547811"/>
    <lineage>
        <taxon>Bacteria</taxon>
        <taxon>Bacillati</taxon>
        <taxon>Bacillota</taxon>
        <taxon>Bacilli</taxon>
        <taxon>Bacillales</taxon>
        <taxon>Bacillaceae</taxon>
        <taxon>Bacillus</taxon>
    </lineage>
</organism>
<evidence type="ECO:0000313" key="1">
    <source>
        <dbReference type="EMBL" id="MFK9093378.1"/>
    </source>
</evidence>
<dbReference type="InterPro" id="IPR024997">
    <property type="entry name" value="DUF3892"/>
</dbReference>
<reference evidence="1 2" key="1">
    <citation type="submission" date="2024-11" db="EMBL/GenBank/DDBJ databases">
        <authorList>
            <person name="Lucas J.A."/>
        </authorList>
    </citation>
    <scope>NUCLEOTIDE SEQUENCE [LARGE SCALE GENOMIC DNA]</scope>
    <source>
        <strain evidence="1 2">Z 5.4</strain>
    </source>
</reference>
<comment type="caution">
    <text evidence="1">The sequence shown here is derived from an EMBL/GenBank/DDBJ whole genome shotgun (WGS) entry which is preliminary data.</text>
</comment>
<dbReference type="Proteomes" id="UP001623041">
    <property type="component" value="Unassembled WGS sequence"/>
</dbReference>
<dbReference type="Pfam" id="PF13031">
    <property type="entry name" value="DUF3892"/>
    <property type="match status" value="1"/>
</dbReference>
<gene>
    <name evidence="1" type="ORF">ACJEBI_18075</name>
</gene>
<dbReference type="RefSeq" id="WP_406581905.1">
    <property type="nucleotide sequence ID" value="NZ_JBJHQH010000014.1"/>
</dbReference>
<protein>
    <submittedName>
        <fullName evidence="1">DUF3892 domain-containing protein</fullName>
    </submittedName>
</protein>